<reference evidence="3" key="1">
    <citation type="submission" date="2022-07" db="EMBL/GenBank/DDBJ databases">
        <authorList>
            <person name="Otstavnykh N."/>
            <person name="Isaeva M."/>
            <person name="Bystritskaya E."/>
        </authorList>
    </citation>
    <scope>NUCLEOTIDE SEQUENCE</scope>
    <source>
        <strain evidence="3">KCTC 52189</strain>
    </source>
</reference>
<dbReference type="Gene3D" id="1.20.120.1220">
    <property type="match status" value="1"/>
</dbReference>
<feature type="domain" description="Prepilin type IV endopeptidase peptidase" evidence="2">
    <location>
        <begin position="5"/>
        <end position="111"/>
    </location>
</feature>
<dbReference type="Pfam" id="PF01478">
    <property type="entry name" value="Peptidase_A24"/>
    <property type="match status" value="1"/>
</dbReference>
<dbReference type="EC" id="3.4.23.43" evidence="3"/>
<evidence type="ECO:0000256" key="1">
    <source>
        <dbReference type="SAM" id="Phobius"/>
    </source>
</evidence>
<evidence type="ECO:0000313" key="3">
    <source>
        <dbReference type="EMBL" id="MDQ2089693.1"/>
    </source>
</evidence>
<accession>A0AAE3WBZ5</accession>
<dbReference type="GO" id="GO:0016020">
    <property type="term" value="C:membrane"/>
    <property type="evidence" value="ECO:0007669"/>
    <property type="project" value="InterPro"/>
</dbReference>
<dbReference type="Proteomes" id="UP001226762">
    <property type="component" value="Unassembled WGS sequence"/>
</dbReference>
<gene>
    <name evidence="3" type="ORF">NO357_07265</name>
</gene>
<organism evidence="3 4">
    <name type="scientific">Marimonas arenosa</name>
    <dbReference type="NCBI Taxonomy" id="1795305"/>
    <lineage>
        <taxon>Bacteria</taxon>
        <taxon>Pseudomonadati</taxon>
        <taxon>Pseudomonadota</taxon>
        <taxon>Alphaproteobacteria</taxon>
        <taxon>Rhodobacterales</taxon>
        <taxon>Paracoccaceae</taxon>
        <taxon>Marimonas</taxon>
    </lineage>
</organism>
<dbReference type="AlphaFoldDB" id="A0AAE3WBZ5"/>
<feature type="transmembrane region" description="Helical" evidence="1">
    <location>
        <begin position="24"/>
        <end position="43"/>
    </location>
</feature>
<name>A0AAE3WBZ5_9RHOB</name>
<keyword evidence="4" id="KW-1185">Reference proteome</keyword>
<reference evidence="3" key="2">
    <citation type="submission" date="2023-02" db="EMBL/GenBank/DDBJ databases">
        <title>'Rhodoalgimonas zhirmunskyi' gen. nov., isolated from a red alga.</title>
        <authorList>
            <person name="Nedashkovskaya O.I."/>
            <person name="Otstavnykh N.Y."/>
            <person name="Bystritskaya E.P."/>
            <person name="Balabanova L.A."/>
            <person name="Isaeva M.P."/>
        </authorList>
    </citation>
    <scope>NUCLEOTIDE SEQUENCE</scope>
    <source>
        <strain evidence="3">KCTC 52189</strain>
    </source>
</reference>
<dbReference type="EMBL" id="JANHAX010000002">
    <property type="protein sequence ID" value="MDQ2089693.1"/>
    <property type="molecule type" value="Genomic_DNA"/>
</dbReference>
<feature type="transmembrane region" description="Helical" evidence="1">
    <location>
        <begin position="92"/>
        <end position="114"/>
    </location>
</feature>
<feature type="transmembrane region" description="Helical" evidence="1">
    <location>
        <begin position="134"/>
        <end position="154"/>
    </location>
</feature>
<dbReference type="GO" id="GO:0004190">
    <property type="term" value="F:aspartic-type endopeptidase activity"/>
    <property type="evidence" value="ECO:0007669"/>
    <property type="project" value="UniProtKB-EC"/>
</dbReference>
<dbReference type="InterPro" id="IPR000045">
    <property type="entry name" value="Prepilin_IV_endopep_pep"/>
</dbReference>
<sequence length="155" mass="16270">MPLLFTAPLLVVMAASDVRHMRIPNWLVLAMIVVFAAVAPFYLSGEEIVMRVAVAGGVLLVGIVAFTFRIVAGGDVKALAALMLFVPAGATSIAYFGFTFSAAMVLGMIFMLTLRRAFSSPESSFLSLSIDAGYPMGLSIALAGLAFPAVHILIG</sequence>
<keyword evidence="1" id="KW-0472">Membrane</keyword>
<evidence type="ECO:0000259" key="2">
    <source>
        <dbReference type="Pfam" id="PF01478"/>
    </source>
</evidence>
<protein>
    <submittedName>
        <fullName evidence="3">Prepilin peptidase</fullName>
        <ecNumber evidence="3">3.4.23.43</ecNumber>
    </submittedName>
</protein>
<keyword evidence="1" id="KW-0812">Transmembrane</keyword>
<evidence type="ECO:0000313" key="4">
    <source>
        <dbReference type="Proteomes" id="UP001226762"/>
    </source>
</evidence>
<comment type="caution">
    <text evidence="3">The sequence shown here is derived from an EMBL/GenBank/DDBJ whole genome shotgun (WGS) entry which is preliminary data.</text>
</comment>
<feature type="transmembrane region" description="Helical" evidence="1">
    <location>
        <begin position="52"/>
        <end position="72"/>
    </location>
</feature>
<keyword evidence="1" id="KW-1133">Transmembrane helix</keyword>
<proteinExistence type="predicted"/>
<keyword evidence="3" id="KW-0378">Hydrolase</keyword>